<gene>
    <name evidence="2" type="ORF">ORI27_30130</name>
</gene>
<feature type="region of interest" description="Disordered" evidence="1">
    <location>
        <begin position="69"/>
        <end position="94"/>
    </location>
</feature>
<dbReference type="EMBL" id="JAPJDO010000052">
    <property type="protein sequence ID" value="MCX2940955.1"/>
    <property type="molecule type" value="Genomic_DNA"/>
</dbReference>
<dbReference type="RefSeq" id="WP_266000828.1">
    <property type="nucleotide sequence ID" value="NZ_JAPJDN010000052.1"/>
</dbReference>
<name>A0ABT3SN57_9MYCO</name>
<organism evidence="2 3">
    <name type="scientific">Mycobacterium pinniadriaticum</name>
    <dbReference type="NCBI Taxonomy" id="2994102"/>
    <lineage>
        <taxon>Bacteria</taxon>
        <taxon>Bacillati</taxon>
        <taxon>Actinomycetota</taxon>
        <taxon>Actinomycetes</taxon>
        <taxon>Mycobacteriales</taxon>
        <taxon>Mycobacteriaceae</taxon>
        <taxon>Mycobacterium</taxon>
    </lineage>
</organism>
<dbReference type="Proteomes" id="UP001300745">
    <property type="component" value="Unassembled WGS sequence"/>
</dbReference>
<evidence type="ECO:0000313" key="2">
    <source>
        <dbReference type="EMBL" id="MCX2940955.1"/>
    </source>
</evidence>
<reference evidence="2 3" key="1">
    <citation type="submission" date="2022-11" db="EMBL/GenBank/DDBJ databases">
        <title>Mycobacterium sp. nov.</title>
        <authorList>
            <person name="Papic B."/>
            <person name="Spicic S."/>
            <person name="Duvnjak S."/>
        </authorList>
    </citation>
    <scope>NUCLEOTIDE SEQUENCE [LARGE SCALE GENOMIC DNA]</scope>
    <source>
        <strain evidence="2 3">CVI_P4</strain>
    </source>
</reference>
<accession>A0ABT3SN57</accession>
<evidence type="ECO:0000313" key="3">
    <source>
        <dbReference type="Proteomes" id="UP001300745"/>
    </source>
</evidence>
<comment type="caution">
    <text evidence="2">The sequence shown here is derived from an EMBL/GenBank/DDBJ whole genome shotgun (WGS) entry which is preliminary data.</text>
</comment>
<evidence type="ECO:0000256" key="1">
    <source>
        <dbReference type="SAM" id="MobiDB-lite"/>
    </source>
</evidence>
<protein>
    <submittedName>
        <fullName evidence="2">Uncharacterized protein</fullName>
    </submittedName>
</protein>
<sequence>MGLPAAERAAAGLVAPRAAVDVLGTVVAAGRVGRMLPVARSVLVGRLALCLAGVERPLAPTAGPLASWLDEGDPPVPPVEGSAWATPVVTASDA</sequence>
<keyword evidence="3" id="KW-1185">Reference proteome</keyword>
<proteinExistence type="predicted"/>